<dbReference type="InterPro" id="IPR052155">
    <property type="entry name" value="Biofilm_reg_signaling"/>
</dbReference>
<dbReference type="PROSITE" id="PS50887">
    <property type="entry name" value="GGDEF"/>
    <property type="match status" value="1"/>
</dbReference>
<feature type="domain" description="EAL" evidence="2">
    <location>
        <begin position="419"/>
        <end position="673"/>
    </location>
</feature>
<dbReference type="SMART" id="SM00267">
    <property type="entry name" value="GGDEF"/>
    <property type="match status" value="1"/>
</dbReference>
<dbReference type="KEGG" id="psua:FLK61_33485"/>
<evidence type="ECO:0000313" key="5">
    <source>
        <dbReference type="Proteomes" id="UP000318138"/>
    </source>
</evidence>
<reference evidence="5" key="1">
    <citation type="submission" date="2019-07" db="EMBL/GenBank/DDBJ databases">
        <title>Bacillus alkalisoli sp. nov. isolated from saline soil.</title>
        <authorList>
            <person name="Sun J.-Q."/>
            <person name="Xu L."/>
        </authorList>
    </citation>
    <scope>NUCLEOTIDE SEQUENCE [LARGE SCALE GENOMIC DNA]</scope>
    <source>
        <strain evidence="5">M4U3P1</strain>
    </source>
</reference>
<dbReference type="SMART" id="SM00052">
    <property type="entry name" value="EAL"/>
    <property type="match status" value="1"/>
</dbReference>
<dbReference type="NCBIfam" id="TIGR00254">
    <property type="entry name" value="GGDEF"/>
    <property type="match status" value="1"/>
</dbReference>
<dbReference type="SUPFAM" id="SSF55785">
    <property type="entry name" value="PYP-like sensor domain (PAS domain)"/>
    <property type="match status" value="1"/>
</dbReference>
<dbReference type="EMBL" id="CP041372">
    <property type="protein sequence ID" value="QKS71602.1"/>
    <property type="molecule type" value="Genomic_DNA"/>
</dbReference>
<dbReference type="InterPro" id="IPR029787">
    <property type="entry name" value="Nucleotide_cyclase"/>
</dbReference>
<dbReference type="Pfam" id="PF08448">
    <property type="entry name" value="PAS_4"/>
    <property type="match status" value="1"/>
</dbReference>
<feature type="domain" description="GGDEF" evidence="3">
    <location>
        <begin position="277"/>
        <end position="410"/>
    </location>
</feature>
<dbReference type="SUPFAM" id="SSF141868">
    <property type="entry name" value="EAL domain-like"/>
    <property type="match status" value="1"/>
</dbReference>
<evidence type="ECO:0000259" key="2">
    <source>
        <dbReference type="PROSITE" id="PS50883"/>
    </source>
</evidence>
<dbReference type="PANTHER" id="PTHR44757">
    <property type="entry name" value="DIGUANYLATE CYCLASE DGCP"/>
    <property type="match status" value="1"/>
</dbReference>
<evidence type="ECO:0000313" key="4">
    <source>
        <dbReference type="EMBL" id="QKS71602.1"/>
    </source>
</evidence>
<dbReference type="CDD" id="cd01948">
    <property type="entry name" value="EAL"/>
    <property type="match status" value="1"/>
</dbReference>
<dbReference type="AlphaFoldDB" id="A0A859FFZ8"/>
<dbReference type="InterPro" id="IPR013656">
    <property type="entry name" value="PAS_4"/>
</dbReference>
<evidence type="ECO:0000259" key="3">
    <source>
        <dbReference type="PROSITE" id="PS50887"/>
    </source>
</evidence>
<dbReference type="Proteomes" id="UP000318138">
    <property type="component" value="Chromosome"/>
</dbReference>
<dbReference type="InterPro" id="IPR043128">
    <property type="entry name" value="Rev_trsase/Diguanyl_cyclase"/>
</dbReference>
<organism evidence="4 5">
    <name type="scientific">Paenalkalicoccus suaedae</name>
    <dbReference type="NCBI Taxonomy" id="2592382"/>
    <lineage>
        <taxon>Bacteria</taxon>
        <taxon>Bacillati</taxon>
        <taxon>Bacillota</taxon>
        <taxon>Bacilli</taxon>
        <taxon>Bacillales</taxon>
        <taxon>Bacillaceae</taxon>
        <taxon>Paenalkalicoccus</taxon>
    </lineage>
</organism>
<dbReference type="Gene3D" id="3.20.20.450">
    <property type="entry name" value="EAL domain"/>
    <property type="match status" value="1"/>
</dbReference>
<dbReference type="Pfam" id="PF00563">
    <property type="entry name" value="EAL"/>
    <property type="match status" value="1"/>
</dbReference>
<dbReference type="PANTHER" id="PTHR44757:SF2">
    <property type="entry name" value="BIOFILM ARCHITECTURE MAINTENANCE PROTEIN MBAA"/>
    <property type="match status" value="1"/>
</dbReference>
<dbReference type="InterPro" id="IPR001633">
    <property type="entry name" value="EAL_dom"/>
</dbReference>
<dbReference type="InterPro" id="IPR000160">
    <property type="entry name" value="GGDEF_dom"/>
</dbReference>
<gene>
    <name evidence="4" type="ORF">FLK61_33485</name>
</gene>
<name>A0A859FFZ8_9BACI</name>
<dbReference type="Gene3D" id="3.30.70.270">
    <property type="match status" value="1"/>
</dbReference>
<dbReference type="NCBIfam" id="TIGR00229">
    <property type="entry name" value="sensory_box"/>
    <property type="match status" value="1"/>
</dbReference>
<dbReference type="Pfam" id="PF00990">
    <property type="entry name" value="GGDEF"/>
    <property type="match status" value="1"/>
</dbReference>
<dbReference type="Gene3D" id="3.30.450.20">
    <property type="entry name" value="PAS domain"/>
    <property type="match status" value="1"/>
</dbReference>
<keyword evidence="5" id="KW-1185">Reference proteome</keyword>
<dbReference type="CDD" id="cd01949">
    <property type="entry name" value="GGDEF"/>
    <property type="match status" value="1"/>
</dbReference>
<dbReference type="PROSITE" id="PS50883">
    <property type="entry name" value="EAL"/>
    <property type="match status" value="1"/>
</dbReference>
<dbReference type="InterPro" id="IPR035965">
    <property type="entry name" value="PAS-like_dom_sf"/>
</dbReference>
<dbReference type="RefSeq" id="WP_176009637.1">
    <property type="nucleotide sequence ID" value="NZ_CP041372.2"/>
</dbReference>
<evidence type="ECO:0000259" key="1">
    <source>
        <dbReference type="PROSITE" id="PS50112"/>
    </source>
</evidence>
<accession>A0A859FFZ8</accession>
<dbReference type="SMART" id="SM00091">
    <property type="entry name" value="PAS"/>
    <property type="match status" value="1"/>
</dbReference>
<dbReference type="CDD" id="cd00130">
    <property type="entry name" value="PAS"/>
    <property type="match status" value="1"/>
</dbReference>
<sequence>MRQEKVKSDLINLSILHALEEEAAIIDRFGKVIMVNTTNEEERSSEKNAPVKARLGSDYVKNLELANECYLQERVQLLLKGKLTDIKQINPYQQKEDIVWYEIRITAFIHEGERCGLIRYKDVTALVSYESQVIDVLESMNDGFFAVDKMWRMTYVNAHAASMLRKSVEELRGNDMWLMYPNLHGTPFELTYRRAMETRERQEIEAYYPAHHTWYSVRVYPHDEGGLAFYFQDIHERKEVEDRLYHAAYYDEMTKLPNRKKFYQVAEEKFEVAKPTQEFSLLFIDIDQFKTLNNLYGYAKGDELVKEIAKRIRYTCQGGGYVARFGGDEFVILYEGSPKDDGCRSFTSHLLYEVQKPIRLDNDKSYTPSVHVGISHYPFHATKVEALLSMADTALNEAKRKKVLICMYNEEIKKNLAYKNQLLHAFFDAVKTSDIFFVYQPQVNLHTGEIVTLEALTRWSDERLGAISPAEFIPLLEESGHIDLLTKKLVHDTFRELHILREKHDYKGSLSINMPTQLLHDHAFITFFEKTVKAAQFPSQTVEIELTESAELVTSDDILYQLDRLRQAGVKIAIDDFGKGYSNFIYLTEINAEKIKLDASFIRQIGIDKKSEDVLEGLIILSDKIGSTVVAEGVETESQLQFLQRTTCDVIQGFYYYKPMPIEDIHALFSAKQ</sequence>
<dbReference type="InterPro" id="IPR000014">
    <property type="entry name" value="PAS"/>
</dbReference>
<dbReference type="InterPro" id="IPR035919">
    <property type="entry name" value="EAL_sf"/>
</dbReference>
<dbReference type="PROSITE" id="PS50112">
    <property type="entry name" value="PAS"/>
    <property type="match status" value="1"/>
</dbReference>
<protein>
    <submittedName>
        <fullName evidence="4">EAL domain-containing protein</fullName>
    </submittedName>
</protein>
<feature type="domain" description="PAS" evidence="1">
    <location>
        <begin position="129"/>
        <end position="199"/>
    </location>
</feature>
<proteinExistence type="predicted"/>
<dbReference type="SUPFAM" id="SSF55073">
    <property type="entry name" value="Nucleotide cyclase"/>
    <property type="match status" value="1"/>
</dbReference>